<reference evidence="3" key="1">
    <citation type="submission" date="2016-11" db="UniProtKB">
        <authorList>
            <consortium name="WormBaseParasite"/>
        </authorList>
    </citation>
    <scope>IDENTIFICATION</scope>
</reference>
<evidence type="ECO:0000313" key="3">
    <source>
        <dbReference type="WBParaSite" id="Hba_02848"/>
    </source>
</evidence>
<dbReference type="Proteomes" id="UP000095283">
    <property type="component" value="Unplaced"/>
</dbReference>
<dbReference type="WBParaSite" id="Hba_02848">
    <property type="protein sequence ID" value="Hba_02848"/>
    <property type="gene ID" value="Hba_02848"/>
</dbReference>
<dbReference type="AlphaFoldDB" id="A0A1I7WDE3"/>
<proteinExistence type="predicted"/>
<feature type="region of interest" description="Disordered" evidence="1">
    <location>
        <begin position="144"/>
        <end position="163"/>
    </location>
</feature>
<name>A0A1I7WDE3_HETBA</name>
<sequence>MHRSGSRAYGPPKYVASVDDLRRSPLNAEYEQAYLAAAAAYRDALDPYLLRRDKREDLTVQRTQRLRGRTIVKSVRMDPATISEPWMRAVCAAEALSFTSTRVLDNRAKRHRLTVGNGHGISGLIDAVKEETSLQPEISSSALDDETALDDTAASGKRKARTEWWHRAMQRA</sequence>
<evidence type="ECO:0000256" key="1">
    <source>
        <dbReference type="SAM" id="MobiDB-lite"/>
    </source>
</evidence>
<organism evidence="2 3">
    <name type="scientific">Heterorhabditis bacteriophora</name>
    <name type="common">Entomopathogenic nematode worm</name>
    <dbReference type="NCBI Taxonomy" id="37862"/>
    <lineage>
        <taxon>Eukaryota</taxon>
        <taxon>Metazoa</taxon>
        <taxon>Ecdysozoa</taxon>
        <taxon>Nematoda</taxon>
        <taxon>Chromadorea</taxon>
        <taxon>Rhabditida</taxon>
        <taxon>Rhabditina</taxon>
        <taxon>Rhabditomorpha</taxon>
        <taxon>Strongyloidea</taxon>
        <taxon>Heterorhabditidae</taxon>
        <taxon>Heterorhabditis</taxon>
    </lineage>
</organism>
<keyword evidence="2" id="KW-1185">Reference proteome</keyword>
<accession>A0A1I7WDE3</accession>
<protein>
    <submittedName>
        <fullName evidence="3">Uncharacterized protein</fullName>
    </submittedName>
</protein>
<evidence type="ECO:0000313" key="2">
    <source>
        <dbReference type="Proteomes" id="UP000095283"/>
    </source>
</evidence>